<evidence type="ECO:0000313" key="1">
    <source>
        <dbReference type="EMBL" id="VDO75464.1"/>
    </source>
</evidence>
<gene>
    <name evidence="1" type="ORF">SCUD_LOCUS2571</name>
</gene>
<reference evidence="3" key="1">
    <citation type="submission" date="2016-06" db="UniProtKB">
        <authorList>
            <consortium name="WormBaseParasite"/>
        </authorList>
    </citation>
    <scope>IDENTIFICATION</scope>
</reference>
<sequence>MLFAIIHFLYLCNQLKPMRLDRYRHRSGLRYRENGNFTSIPCHSTCIKTSLVNLVPDDDKLSHKSEITPEPLKGTRRFEGMLSLPFL</sequence>
<accession>A0A183JIP7</accession>
<reference evidence="1 2" key="2">
    <citation type="submission" date="2018-11" db="EMBL/GenBank/DDBJ databases">
        <authorList>
            <consortium name="Pathogen Informatics"/>
        </authorList>
    </citation>
    <scope>NUCLEOTIDE SEQUENCE [LARGE SCALE GENOMIC DNA]</scope>
    <source>
        <strain evidence="1">Dakar</strain>
        <strain evidence="2">Dakar, Senegal</strain>
    </source>
</reference>
<proteinExistence type="predicted"/>
<dbReference type="Proteomes" id="UP000279833">
    <property type="component" value="Unassembled WGS sequence"/>
</dbReference>
<evidence type="ECO:0000313" key="2">
    <source>
        <dbReference type="Proteomes" id="UP000279833"/>
    </source>
</evidence>
<evidence type="ECO:0000313" key="3">
    <source>
        <dbReference type="WBParaSite" id="SCUD_0000257101-mRNA-1"/>
    </source>
</evidence>
<organism evidence="3">
    <name type="scientific">Schistosoma curassoni</name>
    <dbReference type="NCBI Taxonomy" id="6186"/>
    <lineage>
        <taxon>Eukaryota</taxon>
        <taxon>Metazoa</taxon>
        <taxon>Spiralia</taxon>
        <taxon>Lophotrochozoa</taxon>
        <taxon>Platyhelminthes</taxon>
        <taxon>Trematoda</taxon>
        <taxon>Digenea</taxon>
        <taxon>Strigeidida</taxon>
        <taxon>Schistosomatoidea</taxon>
        <taxon>Schistosomatidae</taxon>
        <taxon>Schistosoma</taxon>
    </lineage>
</organism>
<dbReference type="WBParaSite" id="SCUD_0000257101-mRNA-1">
    <property type="protein sequence ID" value="SCUD_0000257101-mRNA-1"/>
    <property type="gene ID" value="SCUD_0000257101"/>
</dbReference>
<keyword evidence="2" id="KW-1185">Reference proteome</keyword>
<name>A0A183JIP7_9TREM</name>
<protein>
    <submittedName>
        <fullName evidence="3">Secreted protein</fullName>
    </submittedName>
</protein>
<dbReference type="EMBL" id="UZAK01002537">
    <property type="protein sequence ID" value="VDO75464.1"/>
    <property type="molecule type" value="Genomic_DNA"/>
</dbReference>
<dbReference type="AlphaFoldDB" id="A0A183JIP7"/>